<evidence type="ECO:0000313" key="3">
    <source>
        <dbReference type="EMBL" id="VDP19983.1"/>
    </source>
</evidence>
<gene>
    <name evidence="3" type="ORF">HPBE_LOCUS20442</name>
</gene>
<evidence type="ECO:0000313" key="4">
    <source>
        <dbReference type="Proteomes" id="UP000050761"/>
    </source>
</evidence>
<proteinExistence type="predicted"/>
<feature type="signal peptide" evidence="1">
    <location>
        <begin position="1"/>
        <end position="17"/>
    </location>
</feature>
<protein>
    <submittedName>
        <fullName evidence="5">AAA_12 domain-containing protein</fullName>
    </submittedName>
</protein>
<evidence type="ECO:0000259" key="2">
    <source>
        <dbReference type="Pfam" id="PF13087"/>
    </source>
</evidence>
<keyword evidence="4" id="KW-1185">Reference proteome</keyword>
<dbReference type="WBParaSite" id="HPBE_0002044301-mRNA-1">
    <property type="protein sequence ID" value="HPBE_0002044301-mRNA-1"/>
    <property type="gene ID" value="HPBE_0002044301"/>
</dbReference>
<accession>A0A183GDU4</accession>
<evidence type="ECO:0000313" key="5">
    <source>
        <dbReference type="WBParaSite" id="HPBE_0002044301-mRNA-1"/>
    </source>
</evidence>
<dbReference type="EMBL" id="UZAH01032154">
    <property type="protein sequence ID" value="VDP19983.1"/>
    <property type="molecule type" value="Genomic_DNA"/>
</dbReference>
<dbReference type="InterPro" id="IPR041679">
    <property type="entry name" value="DNA2/NAM7-like_C"/>
</dbReference>
<keyword evidence="1" id="KW-0732">Signal</keyword>
<dbReference type="InterPro" id="IPR027417">
    <property type="entry name" value="P-loop_NTPase"/>
</dbReference>
<reference evidence="5" key="2">
    <citation type="submission" date="2019-09" db="UniProtKB">
        <authorList>
            <consortium name="WormBaseParasite"/>
        </authorList>
    </citation>
    <scope>IDENTIFICATION</scope>
</reference>
<name>A0A183GDU4_HELPZ</name>
<feature type="chain" id="PRO_5044552009" evidence="1">
    <location>
        <begin position="18"/>
        <end position="65"/>
    </location>
</feature>
<reference evidence="3 4" key="1">
    <citation type="submission" date="2018-11" db="EMBL/GenBank/DDBJ databases">
        <authorList>
            <consortium name="Pathogen Informatics"/>
        </authorList>
    </citation>
    <scope>NUCLEOTIDE SEQUENCE [LARGE SCALE GENOMIC DNA]</scope>
</reference>
<sequence length="65" mass="7228">MVCTTLVGRLLARGIAASSICTITFYDHRRLEARDTGVDLSTVDAIQGREKNVVVLLTTRTDFRM</sequence>
<accession>A0A3P8FCN7</accession>
<organism evidence="4 5">
    <name type="scientific">Heligmosomoides polygyrus</name>
    <name type="common">Parasitic roundworm</name>
    <dbReference type="NCBI Taxonomy" id="6339"/>
    <lineage>
        <taxon>Eukaryota</taxon>
        <taxon>Metazoa</taxon>
        <taxon>Ecdysozoa</taxon>
        <taxon>Nematoda</taxon>
        <taxon>Chromadorea</taxon>
        <taxon>Rhabditida</taxon>
        <taxon>Rhabditina</taxon>
        <taxon>Rhabditomorpha</taxon>
        <taxon>Strongyloidea</taxon>
        <taxon>Heligmosomidae</taxon>
        <taxon>Heligmosomoides</taxon>
    </lineage>
</organism>
<evidence type="ECO:0000256" key="1">
    <source>
        <dbReference type="SAM" id="SignalP"/>
    </source>
</evidence>
<dbReference type="Pfam" id="PF13087">
    <property type="entry name" value="AAA_12"/>
    <property type="match status" value="1"/>
</dbReference>
<feature type="domain" description="DNA2/NAM7 helicase-like C-terminal" evidence="2">
    <location>
        <begin position="3"/>
        <end position="61"/>
    </location>
</feature>
<dbReference type="Gene3D" id="3.40.50.300">
    <property type="entry name" value="P-loop containing nucleotide triphosphate hydrolases"/>
    <property type="match status" value="1"/>
</dbReference>
<dbReference type="Proteomes" id="UP000050761">
    <property type="component" value="Unassembled WGS sequence"/>
</dbReference>
<dbReference type="OrthoDB" id="5851052at2759"/>
<dbReference type="AlphaFoldDB" id="A0A183GDU4"/>